<gene>
    <name evidence="4" type="ORF">PHYBLDRAFT_174412</name>
</gene>
<dbReference type="AlphaFoldDB" id="A0A162NAL4"/>
<dbReference type="VEuPathDB" id="FungiDB:PHYBLDRAFT_174412"/>
<keyword evidence="5" id="KW-1185">Reference proteome</keyword>
<evidence type="ECO:0000259" key="3">
    <source>
        <dbReference type="Pfam" id="PF00013"/>
    </source>
</evidence>
<dbReference type="InterPro" id="IPR036612">
    <property type="entry name" value="KH_dom_type_1_sf"/>
</dbReference>
<dbReference type="Proteomes" id="UP000077315">
    <property type="component" value="Unassembled WGS sequence"/>
</dbReference>
<proteinExistence type="predicted"/>
<sequence>MNFQKILRMMEGRPGHYLVTLRALLSTKKIGKVIGKQGANHRTIETEFNIKLYFHSESDGYGRLTTSVGYPIQTACAWRNILFQIYDESPRFSNRLEIKFLVPLSLSVKLQNPSYSVLSKKQSNQCDLAEIANVSGVDLILQHEALPNTTEQILAFRVEDLDPATLDSFEMAVRMLATCFEHYSHDVYSPVNLYYLPNCAENPPIQSPAYQDFIEKNNIRNEISHSNDDSQLDIQTADSKQYHDPPLVHDETVDSSNFTV</sequence>
<evidence type="ECO:0000256" key="1">
    <source>
        <dbReference type="PROSITE-ProRule" id="PRU00117"/>
    </source>
</evidence>
<evidence type="ECO:0000313" key="5">
    <source>
        <dbReference type="Proteomes" id="UP000077315"/>
    </source>
</evidence>
<accession>A0A162NAL4</accession>
<reference evidence="5" key="1">
    <citation type="submission" date="2015-06" db="EMBL/GenBank/DDBJ databases">
        <title>Expansion of signal transduction pathways in fungi by whole-genome duplication.</title>
        <authorList>
            <consortium name="DOE Joint Genome Institute"/>
            <person name="Corrochano L.M."/>
            <person name="Kuo A."/>
            <person name="Marcet-Houben M."/>
            <person name="Polaino S."/>
            <person name="Salamov A."/>
            <person name="Villalobos J.M."/>
            <person name="Alvarez M.I."/>
            <person name="Avalos J."/>
            <person name="Benito E.P."/>
            <person name="Benoit I."/>
            <person name="Burger G."/>
            <person name="Camino L.P."/>
            <person name="Canovas D."/>
            <person name="Cerda-Olmedo E."/>
            <person name="Cheng J.-F."/>
            <person name="Dominguez A."/>
            <person name="Elias M."/>
            <person name="Eslava A.P."/>
            <person name="Glaser F."/>
            <person name="Grimwood J."/>
            <person name="Gutierrez G."/>
            <person name="Heitman J."/>
            <person name="Henrissat B."/>
            <person name="Iturriaga E.A."/>
            <person name="Lang B.F."/>
            <person name="Lavin J.L."/>
            <person name="Lee S."/>
            <person name="Li W."/>
            <person name="Lindquist E."/>
            <person name="Lopez-Garcia S."/>
            <person name="Luque E.M."/>
            <person name="Marcos A.T."/>
            <person name="Martin J."/>
            <person name="McCluskey K."/>
            <person name="Medina H.R."/>
            <person name="Miralles-Duran A."/>
            <person name="Miyazaki A."/>
            <person name="Munoz-Torres E."/>
            <person name="Oguiza J.A."/>
            <person name="Ohm R."/>
            <person name="Olmedo M."/>
            <person name="Orejas M."/>
            <person name="Ortiz-Castellanos L."/>
            <person name="Pisabarro A.G."/>
            <person name="Rodriguez-Romero J."/>
            <person name="Ruiz-Herrera J."/>
            <person name="Ruiz-Vazquez R."/>
            <person name="Sanz C."/>
            <person name="Schackwitz W."/>
            <person name="Schmutz J."/>
            <person name="Shahriari M."/>
            <person name="Shelest E."/>
            <person name="Silva-Franco F."/>
            <person name="Soanes D."/>
            <person name="Syed K."/>
            <person name="Tagua V.G."/>
            <person name="Talbot N.J."/>
            <person name="Thon M."/>
            <person name="De vries R.P."/>
            <person name="Wiebenga A."/>
            <person name="Yadav J.S."/>
            <person name="Braun E.L."/>
            <person name="Baker S."/>
            <person name="Garre V."/>
            <person name="Horwitz B."/>
            <person name="Torres-Martinez S."/>
            <person name="Idnurm A."/>
            <person name="Herrera-Estrella A."/>
            <person name="Gabaldon T."/>
            <person name="Grigoriev I.V."/>
        </authorList>
    </citation>
    <scope>NUCLEOTIDE SEQUENCE [LARGE SCALE GENOMIC DNA]</scope>
    <source>
        <strain evidence="5">NRRL 1555(-)</strain>
    </source>
</reference>
<dbReference type="GeneID" id="28998149"/>
<evidence type="ECO:0000313" key="4">
    <source>
        <dbReference type="EMBL" id="OAD67374.1"/>
    </source>
</evidence>
<protein>
    <recommendedName>
        <fullName evidence="3">K Homology domain-containing protein</fullName>
    </recommendedName>
</protein>
<dbReference type="OrthoDB" id="2367755at2759"/>
<feature type="region of interest" description="Disordered" evidence="2">
    <location>
        <begin position="241"/>
        <end position="260"/>
    </location>
</feature>
<dbReference type="GO" id="GO:0003723">
    <property type="term" value="F:RNA binding"/>
    <property type="evidence" value="ECO:0007669"/>
    <property type="project" value="UniProtKB-UniRule"/>
</dbReference>
<dbReference type="InterPro" id="IPR004088">
    <property type="entry name" value="KH_dom_type_1"/>
</dbReference>
<dbReference type="STRING" id="763407.A0A162NAL4"/>
<dbReference type="SUPFAM" id="SSF54791">
    <property type="entry name" value="Eukaryotic type KH-domain (KH-domain type I)"/>
    <property type="match status" value="1"/>
</dbReference>
<dbReference type="EMBL" id="KV441024">
    <property type="protein sequence ID" value="OAD67374.1"/>
    <property type="molecule type" value="Genomic_DNA"/>
</dbReference>
<feature type="domain" description="K Homology" evidence="3">
    <location>
        <begin position="23"/>
        <end position="59"/>
    </location>
</feature>
<dbReference type="Pfam" id="PF00013">
    <property type="entry name" value="KH_1"/>
    <property type="match status" value="1"/>
</dbReference>
<dbReference type="RefSeq" id="XP_018285414.1">
    <property type="nucleotide sequence ID" value="XM_018437243.1"/>
</dbReference>
<dbReference type="InParanoid" id="A0A162NAL4"/>
<feature type="compositionally biased region" description="Basic and acidic residues" evidence="2">
    <location>
        <begin position="241"/>
        <end position="252"/>
    </location>
</feature>
<name>A0A162NAL4_PHYB8</name>
<evidence type="ECO:0000256" key="2">
    <source>
        <dbReference type="SAM" id="MobiDB-lite"/>
    </source>
</evidence>
<dbReference type="PROSITE" id="PS50084">
    <property type="entry name" value="KH_TYPE_1"/>
    <property type="match status" value="1"/>
</dbReference>
<organism evidence="4 5">
    <name type="scientific">Phycomyces blakesleeanus (strain ATCC 8743b / DSM 1359 / FGSC 10004 / NBRC 33097 / NRRL 1555)</name>
    <dbReference type="NCBI Taxonomy" id="763407"/>
    <lineage>
        <taxon>Eukaryota</taxon>
        <taxon>Fungi</taxon>
        <taxon>Fungi incertae sedis</taxon>
        <taxon>Mucoromycota</taxon>
        <taxon>Mucoromycotina</taxon>
        <taxon>Mucoromycetes</taxon>
        <taxon>Mucorales</taxon>
        <taxon>Phycomycetaceae</taxon>
        <taxon>Phycomyces</taxon>
    </lineage>
</organism>
<keyword evidence="1" id="KW-0694">RNA-binding</keyword>
<dbReference type="Gene3D" id="3.30.1370.10">
    <property type="entry name" value="K Homology domain, type 1"/>
    <property type="match status" value="1"/>
</dbReference>